<dbReference type="SUPFAM" id="SSF51735">
    <property type="entry name" value="NAD(P)-binding Rossmann-fold domains"/>
    <property type="match status" value="1"/>
</dbReference>
<dbReference type="Pfam" id="PF01370">
    <property type="entry name" value="Epimerase"/>
    <property type="match status" value="1"/>
</dbReference>
<dbReference type="InterPro" id="IPR036291">
    <property type="entry name" value="NAD(P)-bd_dom_sf"/>
</dbReference>
<evidence type="ECO:0000313" key="8">
    <source>
        <dbReference type="Proteomes" id="UP000807309"/>
    </source>
</evidence>
<sequence length="309" mass="32606">MRVLVTGANGYLGRAVVDLLGRAGHEPIAMVRRITSSIQAPSRVADLLDEGGLRDALEGVAAVCHLAGLTRARESTDDPLRYFRVNTGGTVALLDAMVAAGVARIVFASTGSIYGSPEGRPMTERLPDAPPHPYAASKLAAEWAIRAQARTGRLSATVLRLTNVAGGADPDPTRLIPRTLAAATNGSALEVNGDGSAVRDYLHVLDAAAAFVGCVEHTSPPGEFGQYIIGSGRGSSIRDVVAAVERRTGRRIQLIHRPPAPEPAALISDPAKAASELGWYPRHSDLETIVHDTWQAARGDERRNSPEPA</sequence>
<evidence type="ECO:0000256" key="3">
    <source>
        <dbReference type="ARBA" id="ARBA00018569"/>
    </source>
</evidence>
<gene>
    <name evidence="7" type="ORF">IU470_10860</name>
</gene>
<dbReference type="RefSeq" id="WP_195032852.1">
    <property type="nucleotide sequence ID" value="NZ_JADLRE010000007.1"/>
</dbReference>
<evidence type="ECO:0000256" key="4">
    <source>
        <dbReference type="ARBA" id="ARBA00031367"/>
    </source>
</evidence>
<proteinExistence type="inferred from homology"/>
<comment type="caution">
    <text evidence="7">The sequence shown here is derived from an EMBL/GenBank/DDBJ whole genome shotgun (WGS) entry which is preliminary data.</text>
</comment>
<protein>
    <recommendedName>
        <fullName evidence="3">UDP-glucose 4-epimerase</fullName>
    </recommendedName>
    <alternativeName>
        <fullName evidence="5">Galactowaldenase</fullName>
    </alternativeName>
    <alternativeName>
        <fullName evidence="4">UDP-galactose 4-epimerase</fullName>
    </alternativeName>
</protein>
<evidence type="ECO:0000256" key="2">
    <source>
        <dbReference type="ARBA" id="ARBA00007637"/>
    </source>
</evidence>
<comment type="similarity">
    <text evidence="2">Belongs to the NAD(P)-dependent epimerase/dehydratase family.</text>
</comment>
<dbReference type="EMBL" id="JADLRE010000007">
    <property type="protein sequence ID" value="MBF6225602.1"/>
    <property type="molecule type" value="Genomic_DNA"/>
</dbReference>
<accession>A0ABS0C7S0</accession>
<evidence type="ECO:0000259" key="6">
    <source>
        <dbReference type="Pfam" id="PF01370"/>
    </source>
</evidence>
<reference evidence="7 8" key="1">
    <citation type="submission" date="2020-10" db="EMBL/GenBank/DDBJ databases">
        <title>Identification of Nocardia species via Next-generation sequencing and recognition of intraspecies genetic diversity.</title>
        <authorList>
            <person name="Li P."/>
            <person name="Li P."/>
            <person name="Lu B."/>
        </authorList>
    </citation>
    <scope>NUCLEOTIDE SEQUENCE [LARGE SCALE GENOMIC DNA]</scope>
    <source>
        <strain evidence="7 8">N-11</strain>
    </source>
</reference>
<dbReference type="PANTHER" id="PTHR43725">
    <property type="entry name" value="UDP-GLUCOSE 4-EPIMERASE"/>
    <property type="match status" value="1"/>
</dbReference>
<organism evidence="7 8">
    <name type="scientific">Nocardia abscessus</name>
    <dbReference type="NCBI Taxonomy" id="120957"/>
    <lineage>
        <taxon>Bacteria</taxon>
        <taxon>Bacillati</taxon>
        <taxon>Actinomycetota</taxon>
        <taxon>Actinomycetes</taxon>
        <taxon>Mycobacteriales</taxon>
        <taxon>Nocardiaceae</taxon>
        <taxon>Nocardia</taxon>
    </lineage>
</organism>
<keyword evidence="8" id="KW-1185">Reference proteome</keyword>
<evidence type="ECO:0000256" key="1">
    <source>
        <dbReference type="ARBA" id="ARBA00004947"/>
    </source>
</evidence>
<name>A0ABS0C7S0_9NOCA</name>
<comment type="pathway">
    <text evidence="1">Carbohydrate metabolism; galactose metabolism.</text>
</comment>
<feature type="domain" description="NAD-dependent epimerase/dehydratase" evidence="6">
    <location>
        <begin position="3"/>
        <end position="230"/>
    </location>
</feature>
<dbReference type="Proteomes" id="UP000807309">
    <property type="component" value="Unassembled WGS sequence"/>
</dbReference>
<evidence type="ECO:0000313" key="7">
    <source>
        <dbReference type="EMBL" id="MBF6225602.1"/>
    </source>
</evidence>
<dbReference type="PANTHER" id="PTHR43725:SF53">
    <property type="entry name" value="UDP-ARABINOSE 4-EPIMERASE 1"/>
    <property type="match status" value="1"/>
</dbReference>
<dbReference type="Gene3D" id="3.40.50.720">
    <property type="entry name" value="NAD(P)-binding Rossmann-like Domain"/>
    <property type="match status" value="1"/>
</dbReference>
<dbReference type="InterPro" id="IPR001509">
    <property type="entry name" value="Epimerase_deHydtase"/>
</dbReference>
<evidence type="ECO:0000256" key="5">
    <source>
        <dbReference type="ARBA" id="ARBA00033067"/>
    </source>
</evidence>